<dbReference type="Pfam" id="PF13420">
    <property type="entry name" value="Acetyltransf_4"/>
    <property type="match status" value="1"/>
</dbReference>
<evidence type="ECO:0000259" key="1">
    <source>
        <dbReference type="PROSITE" id="PS51186"/>
    </source>
</evidence>
<name>A0A1E3H274_9HYPH</name>
<dbReference type="PROSITE" id="PS51186">
    <property type="entry name" value="GNAT"/>
    <property type="match status" value="1"/>
</dbReference>
<dbReference type="Proteomes" id="UP000094622">
    <property type="component" value="Unassembled WGS sequence"/>
</dbReference>
<proteinExistence type="predicted"/>
<evidence type="ECO:0000313" key="2">
    <source>
        <dbReference type="EMBL" id="ODN70412.1"/>
    </source>
</evidence>
<dbReference type="GO" id="GO:0102971">
    <property type="term" value="F:phosphinothricin N-acetyltransferase activity"/>
    <property type="evidence" value="ECO:0007669"/>
    <property type="project" value="UniProtKB-EC"/>
</dbReference>
<sequence>MPSTDLHLDLRDAEPRDLPAITAIYGHWVEHGTSSFELEPPALAEMTRRFESLRAGGFPFLVAEAGHEIAGYACVGPYRPRPAYRSTVEDSVYIAPDFAGRGIGRRLLAALIAAATARRFRQMVAVMGDPENSGSAQLHASLGFEVVGLLRGVGFKHGRWRDTLLMQRALGAGDEAPAEE</sequence>
<dbReference type="Gene3D" id="3.40.630.30">
    <property type="match status" value="1"/>
</dbReference>
<dbReference type="RefSeq" id="WP_069306938.1">
    <property type="nucleotide sequence ID" value="NZ_MCRJ01000051.1"/>
</dbReference>
<dbReference type="OrthoDB" id="5459937at2"/>
<dbReference type="PANTHER" id="PTHR43072">
    <property type="entry name" value="N-ACETYLTRANSFERASE"/>
    <property type="match status" value="1"/>
</dbReference>
<accession>A0A1E3H274</accession>
<reference evidence="2 3" key="1">
    <citation type="submission" date="2016-07" db="EMBL/GenBank/DDBJ databases">
        <title>Draft Genome Sequence of Methylobrevis pamukkalensis PK2.</title>
        <authorList>
            <person name="Vasilenko O.V."/>
            <person name="Doronina N.V."/>
            <person name="Shmareva M.N."/>
            <person name="Tarlachkov S.V."/>
            <person name="Mustakhimov I."/>
            <person name="Trotsenko Y.A."/>
        </authorList>
    </citation>
    <scope>NUCLEOTIDE SEQUENCE [LARGE SCALE GENOMIC DNA]</scope>
    <source>
        <strain evidence="2 3">PK2</strain>
    </source>
</reference>
<dbReference type="PANTHER" id="PTHR43072:SF8">
    <property type="entry name" value="ACYLTRANSFERASE FABY-RELATED"/>
    <property type="match status" value="1"/>
</dbReference>
<dbReference type="PATRIC" id="fig|1439726.3.peg.2397"/>
<keyword evidence="2" id="KW-0808">Transferase</keyword>
<keyword evidence="2" id="KW-0012">Acyltransferase</keyword>
<dbReference type="CDD" id="cd04301">
    <property type="entry name" value="NAT_SF"/>
    <property type="match status" value="1"/>
</dbReference>
<gene>
    <name evidence="2" type="primary">bar_2</name>
    <name evidence="2" type="ORF">A6302_02276</name>
</gene>
<keyword evidence="3" id="KW-1185">Reference proteome</keyword>
<dbReference type="EC" id="2.3.1.183" evidence="2"/>
<comment type="caution">
    <text evidence="2">The sequence shown here is derived from an EMBL/GenBank/DDBJ whole genome shotgun (WGS) entry which is preliminary data.</text>
</comment>
<protein>
    <submittedName>
        <fullName evidence="2">Phosphinothricin N-acetyltransferase</fullName>
        <ecNumber evidence="2">2.3.1.183</ecNumber>
    </submittedName>
</protein>
<organism evidence="2 3">
    <name type="scientific">Methylobrevis pamukkalensis</name>
    <dbReference type="NCBI Taxonomy" id="1439726"/>
    <lineage>
        <taxon>Bacteria</taxon>
        <taxon>Pseudomonadati</taxon>
        <taxon>Pseudomonadota</taxon>
        <taxon>Alphaproteobacteria</taxon>
        <taxon>Hyphomicrobiales</taxon>
        <taxon>Pleomorphomonadaceae</taxon>
        <taxon>Methylobrevis</taxon>
    </lineage>
</organism>
<dbReference type="InterPro" id="IPR016181">
    <property type="entry name" value="Acyl_CoA_acyltransferase"/>
</dbReference>
<feature type="domain" description="N-acetyltransferase" evidence="1">
    <location>
        <begin position="8"/>
        <end position="171"/>
    </location>
</feature>
<dbReference type="InterPro" id="IPR000182">
    <property type="entry name" value="GNAT_dom"/>
</dbReference>
<dbReference type="SUPFAM" id="SSF55729">
    <property type="entry name" value="Acyl-CoA N-acyltransferases (Nat)"/>
    <property type="match status" value="1"/>
</dbReference>
<dbReference type="AlphaFoldDB" id="A0A1E3H274"/>
<dbReference type="EMBL" id="MCRJ01000051">
    <property type="protein sequence ID" value="ODN70412.1"/>
    <property type="molecule type" value="Genomic_DNA"/>
</dbReference>
<evidence type="ECO:0000313" key="3">
    <source>
        <dbReference type="Proteomes" id="UP000094622"/>
    </source>
</evidence>